<evidence type="ECO:0000256" key="1">
    <source>
        <dbReference type="SAM" id="SignalP"/>
    </source>
</evidence>
<reference evidence="2" key="1">
    <citation type="journal article" date="2011" name="Environ. Microbiol.">
        <title>Genomic insights into the metabolic potential of the polycyclic aromatic hydrocarbon degrading sulfate-reducing Deltaproteobacterium N47.</title>
        <authorList>
            <person name="Bergmann F."/>
            <person name="Selesi D."/>
            <person name="Weinmaier T."/>
            <person name="Tischler P."/>
            <person name="Rattei T."/>
            <person name="Meckenstock R.U."/>
        </authorList>
    </citation>
    <scope>NUCLEOTIDE SEQUENCE</scope>
</reference>
<accession>E1YBF0</accession>
<proteinExistence type="predicted"/>
<dbReference type="Pfam" id="PF06727">
    <property type="entry name" value="DUF1207"/>
    <property type="match status" value="1"/>
</dbReference>
<evidence type="ECO:0000313" key="2">
    <source>
        <dbReference type="EMBL" id="CBX27894.1"/>
    </source>
</evidence>
<name>E1YBF0_9BACT</name>
<dbReference type="InterPro" id="IPR009599">
    <property type="entry name" value="DUF1207"/>
</dbReference>
<sequence>MLLHITSCLNVTGLLCAASLCIMLLFQSLPAVAADGTGDEFLTGYIASILRPYQRGLYHWHSRNLPAWRQFASLPHLSSELAHWGIEYLGSKPLLWNGRPIGGVDMKSLEENNRAIDTRVKAGLEFGHPNPGQRRLRLMAEWYNGFGPHGQFYNNKVEYFGLGVSLGF</sequence>
<dbReference type="AlphaFoldDB" id="E1YBF0"/>
<gene>
    <name evidence="2" type="ORF">N47_G32180</name>
</gene>
<dbReference type="EMBL" id="FR695868">
    <property type="protein sequence ID" value="CBX27894.1"/>
    <property type="molecule type" value="Genomic_DNA"/>
</dbReference>
<feature type="chain" id="PRO_5003155011" evidence="1">
    <location>
        <begin position="34"/>
        <end position="168"/>
    </location>
</feature>
<protein>
    <submittedName>
        <fullName evidence="2">Uncharacterized protein</fullName>
    </submittedName>
</protein>
<organism evidence="2">
    <name type="scientific">uncultured Desulfobacterium sp</name>
    <dbReference type="NCBI Taxonomy" id="201089"/>
    <lineage>
        <taxon>Bacteria</taxon>
        <taxon>Pseudomonadati</taxon>
        <taxon>Thermodesulfobacteriota</taxon>
        <taxon>Desulfobacteria</taxon>
        <taxon>Desulfobacterales</taxon>
        <taxon>Desulfobacteriaceae</taxon>
        <taxon>Desulfobacterium</taxon>
        <taxon>environmental samples</taxon>
    </lineage>
</organism>
<feature type="signal peptide" evidence="1">
    <location>
        <begin position="1"/>
        <end position="33"/>
    </location>
</feature>
<keyword evidence="1" id="KW-0732">Signal</keyword>